<dbReference type="Pfam" id="PF11298">
    <property type="entry name" value="DUF3099"/>
    <property type="match status" value="1"/>
</dbReference>
<keyword evidence="4" id="KW-1185">Reference proteome</keyword>
<dbReference type="Proteomes" id="UP001262835">
    <property type="component" value="Unassembled WGS sequence"/>
</dbReference>
<dbReference type="InterPro" id="IPR021449">
    <property type="entry name" value="DUF3099"/>
</dbReference>
<feature type="transmembrane region" description="Helical" evidence="2">
    <location>
        <begin position="74"/>
        <end position="93"/>
    </location>
</feature>
<name>A0ABU3GMB7_9MICO</name>
<dbReference type="EMBL" id="JAUZVT010000002">
    <property type="protein sequence ID" value="MDT3331550.1"/>
    <property type="molecule type" value="Genomic_DNA"/>
</dbReference>
<keyword evidence="2" id="KW-1133">Transmembrane helix</keyword>
<organism evidence="3 4">
    <name type="scientific">Microbacterium aquilitoris</name>
    <dbReference type="NCBI Taxonomy" id="3067307"/>
    <lineage>
        <taxon>Bacteria</taxon>
        <taxon>Bacillati</taxon>
        <taxon>Actinomycetota</taxon>
        <taxon>Actinomycetes</taxon>
        <taxon>Micrococcales</taxon>
        <taxon>Microbacteriaceae</taxon>
        <taxon>Microbacterium</taxon>
    </lineage>
</organism>
<proteinExistence type="predicted"/>
<sequence>MGHHPGLDRRRLLAAAARDLAGRRDRARCDGIQRRPVFLRSPPTSRRTKHDHTPSATSLATAPEVDARSRTRRYVIMMTVRVACFILMVTVTPYGWQTWIFAAGAAVLPYLAVVVANVGTGEEVIVAERPSREIEATPTRPAPPEEPTDGVIRIQESPPREDR</sequence>
<protein>
    <submittedName>
        <fullName evidence="3">DUF3099 domain-containing protein</fullName>
    </submittedName>
</protein>
<feature type="region of interest" description="Disordered" evidence="1">
    <location>
        <begin position="129"/>
        <end position="163"/>
    </location>
</feature>
<accession>A0ABU3GMB7</accession>
<evidence type="ECO:0000256" key="2">
    <source>
        <dbReference type="SAM" id="Phobius"/>
    </source>
</evidence>
<keyword evidence="2" id="KW-0812">Transmembrane</keyword>
<keyword evidence="2" id="KW-0472">Membrane</keyword>
<evidence type="ECO:0000313" key="3">
    <source>
        <dbReference type="EMBL" id="MDT3331550.1"/>
    </source>
</evidence>
<comment type="caution">
    <text evidence="3">The sequence shown here is derived from an EMBL/GenBank/DDBJ whole genome shotgun (WGS) entry which is preliminary data.</text>
</comment>
<gene>
    <name evidence="3" type="ORF">Q9S78_12845</name>
</gene>
<reference evidence="3 4" key="1">
    <citation type="submission" date="2023-08" db="EMBL/GenBank/DDBJ databases">
        <title>Microbacterium aquilitoris sp. nov. and Microbacterium gwkjibeachense sp. nov., isolated from beach.</title>
        <authorList>
            <person name="Lee S.D."/>
            <person name="Yang H."/>
            <person name="Kim I."/>
        </authorList>
    </citation>
    <scope>NUCLEOTIDE SEQUENCE [LARGE SCALE GENOMIC DNA]</scope>
    <source>
        <strain evidence="3 4">KSW-18</strain>
    </source>
</reference>
<feature type="region of interest" description="Disordered" evidence="1">
    <location>
        <begin position="38"/>
        <end position="64"/>
    </location>
</feature>
<feature type="transmembrane region" description="Helical" evidence="2">
    <location>
        <begin position="99"/>
        <end position="119"/>
    </location>
</feature>
<evidence type="ECO:0000256" key="1">
    <source>
        <dbReference type="SAM" id="MobiDB-lite"/>
    </source>
</evidence>
<dbReference type="RefSeq" id="WP_311870561.1">
    <property type="nucleotide sequence ID" value="NZ_JAUZVT010000002.1"/>
</dbReference>
<evidence type="ECO:0000313" key="4">
    <source>
        <dbReference type="Proteomes" id="UP001262835"/>
    </source>
</evidence>